<sequence>MPITKSAIKKLRSDKKKALYNKSTKTKTKSAIDAVRAEPTGVTLAKAFSMIDKAAKKGVIKKGKADRIKSRLSKKIVTK</sequence>
<evidence type="ECO:0000256" key="5">
    <source>
        <dbReference type="ARBA" id="ARBA00035136"/>
    </source>
</evidence>
<dbReference type="Proteomes" id="UP000034934">
    <property type="component" value="Unassembled WGS sequence"/>
</dbReference>
<dbReference type="Pfam" id="PF01649">
    <property type="entry name" value="Ribosomal_S20p"/>
    <property type="match status" value="1"/>
</dbReference>
<dbReference type="GO" id="GO:0019843">
    <property type="term" value="F:rRNA binding"/>
    <property type="evidence" value="ECO:0007669"/>
    <property type="project" value="UniProtKB-UniRule"/>
</dbReference>
<evidence type="ECO:0000256" key="3">
    <source>
        <dbReference type="ARBA" id="ARBA00022980"/>
    </source>
</evidence>
<evidence type="ECO:0000256" key="2">
    <source>
        <dbReference type="ARBA" id="ARBA00022884"/>
    </source>
</evidence>
<dbReference type="Gene3D" id="1.20.58.110">
    <property type="entry name" value="Ribosomal protein S20"/>
    <property type="match status" value="1"/>
</dbReference>
<dbReference type="GO" id="GO:0003735">
    <property type="term" value="F:structural constituent of ribosome"/>
    <property type="evidence" value="ECO:0007669"/>
    <property type="project" value="InterPro"/>
</dbReference>
<keyword evidence="3 6" id="KW-0689">Ribosomal protein</keyword>
<dbReference type="GO" id="GO:1990904">
    <property type="term" value="C:ribonucleoprotein complex"/>
    <property type="evidence" value="ECO:0007669"/>
    <property type="project" value="UniProtKB-KW"/>
</dbReference>
<protein>
    <recommendedName>
        <fullName evidence="5 6">Small ribosomal subunit protein bS20</fullName>
    </recommendedName>
</protein>
<organism evidence="7 8">
    <name type="scientific">Candidatus Nomurabacteria bacterium GW2011_GWF1_31_48</name>
    <dbReference type="NCBI Taxonomy" id="1618767"/>
    <lineage>
        <taxon>Bacteria</taxon>
        <taxon>Candidatus Nomuraibacteriota</taxon>
    </lineage>
</organism>
<dbReference type="EMBL" id="LBOG01000012">
    <property type="protein sequence ID" value="KKP29552.1"/>
    <property type="molecule type" value="Genomic_DNA"/>
</dbReference>
<comment type="similarity">
    <text evidence="6">Belongs to the bacterial ribosomal protein bS20 family.</text>
</comment>
<evidence type="ECO:0000256" key="4">
    <source>
        <dbReference type="ARBA" id="ARBA00023274"/>
    </source>
</evidence>
<dbReference type="HAMAP" id="MF_00500">
    <property type="entry name" value="Ribosomal_bS20"/>
    <property type="match status" value="1"/>
</dbReference>
<evidence type="ECO:0000313" key="8">
    <source>
        <dbReference type="Proteomes" id="UP000034934"/>
    </source>
</evidence>
<dbReference type="GO" id="GO:0006412">
    <property type="term" value="P:translation"/>
    <property type="evidence" value="ECO:0007669"/>
    <property type="project" value="UniProtKB-UniRule"/>
</dbReference>
<keyword evidence="1 6" id="KW-0699">rRNA-binding</keyword>
<dbReference type="InterPro" id="IPR036510">
    <property type="entry name" value="Ribosomal_bS20_sf"/>
</dbReference>
<proteinExistence type="inferred from homology"/>
<comment type="caution">
    <text evidence="7">The sequence shown here is derived from an EMBL/GenBank/DDBJ whole genome shotgun (WGS) entry which is preliminary data.</text>
</comment>
<evidence type="ECO:0000256" key="1">
    <source>
        <dbReference type="ARBA" id="ARBA00022730"/>
    </source>
</evidence>
<reference evidence="7 8" key="1">
    <citation type="journal article" date="2015" name="Nature">
        <title>rRNA introns, odd ribosomes, and small enigmatic genomes across a large radiation of phyla.</title>
        <authorList>
            <person name="Brown C.T."/>
            <person name="Hug L.A."/>
            <person name="Thomas B.C."/>
            <person name="Sharon I."/>
            <person name="Castelle C.J."/>
            <person name="Singh A."/>
            <person name="Wilkins M.J."/>
            <person name="Williams K.H."/>
            <person name="Banfield J.F."/>
        </authorList>
    </citation>
    <scope>NUCLEOTIDE SEQUENCE [LARGE SCALE GENOMIC DNA]</scope>
</reference>
<gene>
    <name evidence="6" type="primary">rpsT</name>
    <name evidence="7" type="ORF">UR19_C0012G0007</name>
</gene>
<dbReference type="GO" id="GO:0005840">
    <property type="term" value="C:ribosome"/>
    <property type="evidence" value="ECO:0007669"/>
    <property type="project" value="UniProtKB-KW"/>
</dbReference>
<dbReference type="NCBIfam" id="TIGR00029">
    <property type="entry name" value="S20"/>
    <property type="match status" value="1"/>
</dbReference>
<keyword evidence="4 6" id="KW-0687">Ribonucleoprotein</keyword>
<name>A0A0G0BEP5_9BACT</name>
<evidence type="ECO:0000313" key="7">
    <source>
        <dbReference type="EMBL" id="KKP29552.1"/>
    </source>
</evidence>
<dbReference type="SUPFAM" id="SSF46992">
    <property type="entry name" value="Ribosomal protein S20"/>
    <property type="match status" value="1"/>
</dbReference>
<dbReference type="InterPro" id="IPR002583">
    <property type="entry name" value="Ribosomal_bS20"/>
</dbReference>
<comment type="function">
    <text evidence="6">Binds directly to 16S ribosomal RNA.</text>
</comment>
<evidence type="ECO:0000256" key="6">
    <source>
        <dbReference type="HAMAP-Rule" id="MF_00500"/>
    </source>
</evidence>
<keyword evidence="2 6" id="KW-0694">RNA-binding</keyword>
<accession>A0A0G0BEP5</accession>
<dbReference type="AlphaFoldDB" id="A0A0G0BEP5"/>